<accession>A0A2H0V2P3</accession>
<gene>
    <name evidence="2" type="ORF">COT99_01175</name>
</gene>
<proteinExistence type="predicted"/>
<feature type="transmembrane region" description="Helical" evidence="1">
    <location>
        <begin position="55"/>
        <end position="76"/>
    </location>
</feature>
<comment type="caution">
    <text evidence="2">The sequence shown here is derived from an EMBL/GenBank/DDBJ whole genome shotgun (WGS) entry which is preliminary data.</text>
</comment>
<dbReference type="Proteomes" id="UP000228626">
    <property type="component" value="Unassembled WGS sequence"/>
</dbReference>
<keyword evidence="1" id="KW-1133">Transmembrane helix</keyword>
<reference evidence="3" key="1">
    <citation type="submission" date="2017-09" db="EMBL/GenBank/DDBJ databases">
        <title>Depth-based differentiation of microbial function through sediment-hosted aquifers and enrichment of novel symbionts in the deep terrestrial subsurface.</title>
        <authorList>
            <person name="Probst A.J."/>
            <person name="Ladd B."/>
            <person name="Jarett J.K."/>
            <person name="Geller-Mcgrath D.E."/>
            <person name="Sieber C.M.K."/>
            <person name="Emerson J.B."/>
            <person name="Anantharaman K."/>
            <person name="Thomas B.C."/>
            <person name="Malmstrom R."/>
            <person name="Stieglmeier M."/>
            <person name="Klingl A."/>
            <person name="Woyke T."/>
            <person name="Ryan C.M."/>
            <person name="Banfield J.F."/>
        </authorList>
    </citation>
    <scope>NUCLEOTIDE SEQUENCE [LARGE SCALE GENOMIC DNA]</scope>
</reference>
<evidence type="ECO:0000313" key="3">
    <source>
        <dbReference type="Proteomes" id="UP000228626"/>
    </source>
</evidence>
<organism evidence="2 3">
    <name type="scientific">Candidatus Falkowbacteria bacterium CG10_big_fil_rev_8_21_14_0_10_43_10</name>
    <dbReference type="NCBI Taxonomy" id="1974567"/>
    <lineage>
        <taxon>Bacteria</taxon>
        <taxon>Candidatus Falkowiibacteriota</taxon>
    </lineage>
</organism>
<evidence type="ECO:0000256" key="1">
    <source>
        <dbReference type="SAM" id="Phobius"/>
    </source>
</evidence>
<name>A0A2H0V2P3_9BACT</name>
<feature type="transmembrane region" description="Helical" evidence="1">
    <location>
        <begin position="88"/>
        <end position="105"/>
    </location>
</feature>
<dbReference type="EMBL" id="PFAR01000014">
    <property type="protein sequence ID" value="PIR93364.1"/>
    <property type="molecule type" value="Genomic_DNA"/>
</dbReference>
<keyword evidence="1" id="KW-0812">Transmembrane</keyword>
<dbReference type="AlphaFoldDB" id="A0A2H0V2P3"/>
<feature type="transmembrane region" description="Helical" evidence="1">
    <location>
        <begin position="20"/>
        <end position="43"/>
    </location>
</feature>
<keyword evidence="1" id="KW-0472">Membrane</keyword>
<protein>
    <submittedName>
        <fullName evidence="2">Uncharacterized protein</fullName>
    </submittedName>
</protein>
<evidence type="ECO:0000313" key="2">
    <source>
        <dbReference type="EMBL" id="PIR93364.1"/>
    </source>
</evidence>
<sequence>MQNFLTLKMWFNLHPGALQPVFQYALMTLVVIFFISVFVSWFYYKKYKKTLYAKIWLSIYNFCLTGTIIGAFILFFTFEAVPFLSARFWFLIWFLTHAIWAWFIYKKLKKLPEIKEEIKSRKEYKKYIP</sequence>